<name>A0A382SBA9_9ZZZZ</name>
<protein>
    <recommendedName>
        <fullName evidence="4">4'-phosphopantetheinyl transferase domain-containing protein</fullName>
    </recommendedName>
</protein>
<feature type="non-terminal residue" evidence="5">
    <location>
        <position position="70"/>
    </location>
</feature>
<dbReference type="GO" id="GO:0006633">
    <property type="term" value="P:fatty acid biosynthetic process"/>
    <property type="evidence" value="ECO:0007669"/>
    <property type="project" value="InterPro"/>
</dbReference>
<dbReference type="InterPro" id="IPR008278">
    <property type="entry name" value="4-PPantetheinyl_Trfase_dom"/>
</dbReference>
<accession>A0A382SBA9</accession>
<dbReference type="EMBL" id="UINC01127795">
    <property type="protein sequence ID" value="SVD07159.1"/>
    <property type="molecule type" value="Genomic_DNA"/>
</dbReference>
<reference evidence="5" key="1">
    <citation type="submission" date="2018-05" db="EMBL/GenBank/DDBJ databases">
        <authorList>
            <person name="Lanie J.A."/>
            <person name="Ng W.-L."/>
            <person name="Kazmierczak K.M."/>
            <person name="Andrzejewski T.M."/>
            <person name="Davidsen T.M."/>
            <person name="Wayne K.J."/>
            <person name="Tettelin H."/>
            <person name="Glass J.I."/>
            <person name="Rusch D."/>
            <person name="Podicherti R."/>
            <person name="Tsui H.-C.T."/>
            <person name="Winkler M.E."/>
        </authorList>
    </citation>
    <scope>NUCLEOTIDE SEQUENCE</scope>
</reference>
<evidence type="ECO:0000313" key="5">
    <source>
        <dbReference type="EMBL" id="SVD07159.1"/>
    </source>
</evidence>
<sequence length="70" mass="7904">MHIGIDIIEIDRIASVLKKHPTRFLEKIFTSYEINYCRGRPAQLAARFASKEATMKALGTGIRGVGWKEV</sequence>
<evidence type="ECO:0000256" key="1">
    <source>
        <dbReference type="ARBA" id="ARBA00022679"/>
    </source>
</evidence>
<dbReference type="Pfam" id="PF01648">
    <property type="entry name" value="ACPS"/>
    <property type="match status" value="1"/>
</dbReference>
<feature type="domain" description="4'-phosphopantetheinyl transferase" evidence="4">
    <location>
        <begin position="3"/>
        <end position="64"/>
    </location>
</feature>
<keyword evidence="1" id="KW-0808">Transferase</keyword>
<dbReference type="SUPFAM" id="SSF56214">
    <property type="entry name" value="4'-phosphopantetheinyl transferase"/>
    <property type="match status" value="1"/>
</dbReference>
<dbReference type="AlphaFoldDB" id="A0A382SBA9"/>
<keyword evidence="2" id="KW-0479">Metal-binding</keyword>
<dbReference type="GO" id="GO:0008897">
    <property type="term" value="F:holo-[acyl-carrier-protein] synthase activity"/>
    <property type="evidence" value="ECO:0007669"/>
    <property type="project" value="InterPro"/>
</dbReference>
<evidence type="ECO:0000256" key="2">
    <source>
        <dbReference type="ARBA" id="ARBA00022723"/>
    </source>
</evidence>
<dbReference type="Gene3D" id="3.90.470.20">
    <property type="entry name" value="4'-phosphopantetheinyl transferase domain"/>
    <property type="match status" value="1"/>
</dbReference>
<organism evidence="5">
    <name type="scientific">marine metagenome</name>
    <dbReference type="NCBI Taxonomy" id="408172"/>
    <lineage>
        <taxon>unclassified sequences</taxon>
        <taxon>metagenomes</taxon>
        <taxon>ecological metagenomes</taxon>
    </lineage>
</organism>
<dbReference type="InterPro" id="IPR037143">
    <property type="entry name" value="4-PPantetheinyl_Trfase_dom_sf"/>
</dbReference>
<evidence type="ECO:0000256" key="3">
    <source>
        <dbReference type="ARBA" id="ARBA00022842"/>
    </source>
</evidence>
<proteinExistence type="predicted"/>
<dbReference type="GO" id="GO:0000287">
    <property type="term" value="F:magnesium ion binding"/>
    <property type="evidence" value="ECO:0007669"/>
    <property type="project" value="InterPro"/>
</dbReference>
<dbReference type="InterPro" id="IPR004568">
    <property type="entry name" value="Ppantetheine-prot_Trfase_dom"/>
</dbReference>
<evidence type="ECO:0000259" key="4">
    <source>
        <dbReference type="Pfam" id="PF01648"/>
    </source>
</evidence>
<gene>
    <name evidence="5" type="ORF">METZ01_LOCUS360013</name>
</gene>
<keyword evidence="3" id="KW-0460">Magnesium</keyword>
<dbReference type="NCBIfam" id="TIGR00556">
    <property type="entry name" value="pantethn_trn"/>
    <property type="match status" value="1"/>
</dbReference>